<dbReference type="InterPro" id="IPR013249">
    <property type="entry name" value="RNA_pol_sigma70_r4_t2"/>
</dbReference>
<dbReference type="Gene3D" id="1.10.1740.10">
    <property type="match status" value="1"/>
</dbReference>
<evidence type="ECO:0000256" key="3">
    <source>
        <dbReference type="ARBA" id="ARBA00023082"/>
    </source>
</evidence>
<dbReference type="NCBIfam" id="TIGR02937">
    <property type="entry name" value="sigma70-ECF"/>
    <property type="match status" value="1"/>
</dbReference>
<sequence length="188" mass="21924">MEITEKNFIKQLKKQNEQALEYIVDQYLPLIKGITYKVLSPINQQSLLDECINDIFLSIWNNSKKFKGQKVDFEKWICAIAKFKAVDFYRKASNNQDIPVEQINHSHSQSPEDSYVEMENNQDLINLLNQLKPIDKEILIRKYYFDESSKEIAQALDLSITSVDNRIYRGKKKLSGEINKFELGGNVL</sequence>
<dbReference type="InterPro" id="IPR007627">
    <property type="entry name" value="RNA_pol_sigma70_r2"/>
</dbReference>
<evidence type="ECO:0000256" key="2">
    <source>
        <dbReference type="ARBA" id="ARBA00023015"/>
    </source>
</evidence>
<evidence type="ECO:0000259" key="7">
    <source>
        <dbReference type="Pfam" id="PF08281"/>
    </source>
</evidence>
<evidence type="ECO:0000256" key="4">
    <source>
        <dbReference type="ARBA" id="ARBA00023125"/>
    </source>
</evidence>
<accession>A0A3N5BKB2</accession>
<comment type="caution">
    <text evidence="8">The sequence shown here is derived from an EMBL/GenBank/DDBJ whole genome shotgun (WGS) entry which is preliminary data.</text>
</comment>
<dbReference type="PANTHER" id="PTHR43133">
    <property type="entry name" value="RNA POLYMERASE ECF-TYPE SIGMA FACTO"/>
    <property type="match status" value="1"/>
</dbReference>
<evidence type="ECO:0000313" key="9">
    <source>
        <dbReference type="Proteomes" id="UP000276443"/>
    </source>
</evidence>
<dbReference type="Gene3D" id="1.10.10.10">
    <property type="entry name" value="Winged helix-like DNA-binding domain superfamily/Winged helix DNA-binding domain"/>
    <property type="match status" value="1"/>
</dbReference>
<dbReference type="RefSeq" id="WP_124218860.1">
    <property type="nucleotide sequence ID" value="NZ_RKRF01000001.1"/>
</dbReference>
<dbReference type="Pfam" id="PF08281">
    <property type="entry name" value="Sigma70_r4_2"/>
    <property type="match status" value="1"/>
</dbReference>
<dbReference type="CDD" id="cd06171">
    <property type="entry name" value="Sigma70_r4"/>
    <property type="match status" value="1"/>
</dbReference>
<keyword evidence="5" id="KW-0804">Transcription</keyword>
<keyword evidence="9" id="KW-1185">Reference proteome</keyword>
<dbReference type="PANTHER" id="PTHR43133:SF8">
    <property type="entry name" value="RNA POLYMERASE SIGMA FACTOR HI_1459-RELATED"/>
    <property type="match status" value="1"/>
</dbReference>
<protein>
    <submittedName>
        <fullName evidence="8">RNA polymerase sigma-70 factor (ECF subfamily)</fullName>
    </submittedName>
</protein>
<evidence type="ECO:0000256" key="1">
    <source>
        <dbReference type="ARBA" id="ARBA00010641"/>
    </source>
</evidence>
<dbReference type="Proteomes" id="UP000276443">
    <property type="component" value="Unassembled WGS sequence"/>
</dbReference>
<dbReference type="InterPro" id="IPR013325">
    <property type="entry name" value="RNA_pol_sigma_r2"/>
</dbReference>
<dbReference type="EMBL" id="RKRF01000001">
    <property type="protein sequence ID" value="RPF57069.1"/>
    <property type="molecule type" value="Genomic_DNA"/>
</dbReference>
<organism evidence="8 9">
    <name type="scientific">Aquisalibacillus elongatus</name>
    <dbReference type="NCBI Taxonomy" id="485577"/>
    <lineage>
        <taxon>Bacteria</taxon>
        <taxon>Bacillati</taxon>
        <taxon>Bacillota</taxon>
        <taxon>Bacilli</taxon>
        <taxon>Bacillales</taxon>
        <taxon>Bacillaceae</taxon>
        <taxon>Aquisalibacillus</taxon>
    </lineage>
</organism>
<comment type="similarity">
    <text evidence="1">Belongs to the sigma-70 factor family. ECF subfamily.</text>
</comment>
<dbReference type="GO" id="GO:0003677">
    <property type="term" value="F:DNA binding"/>
    <property type="evidence" value="ECO:0007669"/>
    <property type="project" value="UniProtKB-KW"/>
</dbReference>
<reference evidence="8 9" key="1">
    <citation type="submission" date="2018-11" db="EMBL/GenBank/DDBJ databases">
        <title>Genomic Encyclopedia of Type Strains, Phase IV (KMG-IV): sequencing the most valuable type-strain genomes for metagenomic binning, comparative biology and taxonomic classification.</title>
        <authorList>
            <person name="Goeker M."/>
        </authorList>
    </citation>
    <scope>NUCLEOTIDE SEQUENCE [LARGE SCALE GENOMIC DNA]</scope>
    <source>
        <strain evidence="8 9">DSM 18090</strain>
    </source>
</reference>
<evidence type="ECO:0000256" key="5">
    <source>
        <dbReference type="ARBA" id="ARBA00023163"/>
    </source>
</evidence>
<gene>
    <name evidence="8" type="ORF">EDC24_0020</name>
</gene>
<dbReference type="InterPro" id="IPR014284">
    <property type="entry name" value="RNA_pol_sigma-70_dom"/>
</dbReference>
<dbReference type="SUPFAM" id="SSF88659">
    <property type="entry name" value="Sigma3 and sigma4 domains of RNA polymerase sigma factors"/>
    <property type="match status" value="1"/>
</dbReference>
<evidence type="ECO:0000313" key="8">
    <source>
        <dbReference type="EMBL" id="RPF57069.1"/>
    </source>
</evidence>
<dbReference type="InterPro" id="IPR036388">
    <property type="entry name" value="WH-like_DNA-bd_sf"/>
</dbReference>
<keyword evidence="3" id="KW-0731">Sigma factor</keyword>
<dbReference type="GO" id="GO:0006352">
    <property type="term" value="P:DNA-templated transcription initiation"/>
    <property type="evidence" value="ECO:0007669"/>
    <property type="project" value="InterPro"/>
</dbReference>
<evidence type="ECO:0000259" key="6">
    <source>
        <dbReference type="Pfam" id="PF04542"/>
    </source>
</evidence>
<feature type="domain" description="RNA polymerase sigma factor 70 region 4 type 2" evidence="7">
    <location>
        <begin position="122"/>
        <end position="174"/>
    </location>
</feature>
<dbReference type="InterPro" id="IPR039425">
    <property type="entry name" value="RNA_pol_sigma-70-like"/>
</dbReference>
<name>A0A3N5BKB2_9BACI</name>
<dbReference type="SUPFAM" id="SSF88946">
    <property type="entry name" value="Sigma2 domain of RNA polymerase sigma factors"/>
    <property type="match status" value="1"/>
</dbReference>
<dbReference type="OrthoDB" id="2678696at2"/>
<keyword evidence="4" id="KW-0238">DNA-binding</keyword>
<dbReference type="GO" id="GO:0016987">
    <property type="term" value="F:sigma factor activity"/>
    <property type="evidence" value="ECO:0007669"/>
    <property type="project" value="UniProtKB-KW"/>
</dbReference>
<feature type="domain" description="RNA polymerase sigma-70 region 2" evidence="6">
    <location>
        <begin position="24"/>
        <end position="93"/>
    </location>
</feature>
<keyword evidence="2" id="KW-0805">Transcription regulation</keyword>
<dbReference type="InterPro" id="IPR013324">
    <property type="entry name" value="RNA_pol_sigma_r3/r4-like"/>
</dbReference>
<dbReference type="AlphaFoldDB" id="A0A3N5BKB2"/>
<proteinExistence type="inferred from homology"/>
<dbReference type="Pfam" id="PF04542">
    <property type="entry name" value="Sigma70_r2"/>
    <property type="match status" value="1"/>
</dbReference>